<dbReference type="InterPro" id="IPR050498">
    <property type="entry name" value="Ycf3"/>
</dbReference>
<dbReference type="InterPro" id="IPR000157">
    <property type="entry name" value="TIR_dom"/>
</dbReference>
<protein>
    <submittedName>
        <fullName evidence="5">TIR domain-containing protein</fullName>
    </submittedName>
</protein>
<proteinExistence type="predicted"/>
<dbReference type="AlphaFoldDB" id="A0A7Y0GAD1"/>
<dbReference type="Gene3D" id="3.40.50.10140">
    <property type="entry name" value="Toll/interleukin-1 receptor homology (TIR) domain"/>
    <property type="match status" value="1"/>
</dbReference>
<dbReference type="SUPFAM" id="SSF48452">
    <property type="entry name" value="TPR-like"/>
    <property type="match status" value="2"/>
</dbReference>
<evidence type="ECO:0000256" key="2">
    <source>
        <dbReference type="ARBA" id="ARBA00022803"/>
    </source>
</evidence>
<dbReference type="Proteomes" id="UP000583556">
    <property type="component" value="Unassembled WGS sequence"/>
</dbReference>
<dbReference type="Gene3D" id="3.40.50.10070">
    <property type="entry name" value="TolB, N-terminal domain"/>
    <property type="match status" value="1"/>
</dbReference>
<dbReference type="PANTHER" id="PTHR44858">
    <property type="entry name" value="TETRATRICOPEPTIDE REPEAT PROTEIN 6"/>
    <property type="match status" value="1"/>
</dbReference>
<accession>A0A7Y0GAD1</accession>
<dbReference type="SUPFAM" id="SSF52200">
    <property type="entry name" value="Toll/Interleukin receptor TIR domain"/>
    <property type="match status" value="1"/>
</dbReference>
<feature type="domain" description="TIR" evidence="4">
    <location>
        <begin position="22"/>
        <end position="132"/>
    </location>
</feature>
<name>A0A7Y0GAD1_9SPHN</name>
<evidence type="ECO:0000259" key="4">
    <source>
        <dbReference type="Pfam" id="PF13676"/>
    </source>
</evidence>
<evidence type="ECO:0000313" key="6">
    <source>
        <dbReference type="Proteomes" id="UP000583556"/>
    </source>
</evidence>
<dbReference type="Pfam" id="PF13676">
    <property type="entry name" value="TIR_2"/>
    <property type="match status" value="1"/>
</dbReference>
<organism evidence="5 6">
    <name type="scientific">Novosphingobium olei</name>
    <dbReference type="NCBI Taxonomy" id="2728851"/>
    <lineage>
        <taxon>Bacteria</taxon>
        <taxon>Pseudomonadati</taxon>
        <taxon>Pseudomonadota</taxon>
        <taxon>Alphaproteobacteria</taxon>
        <taxon>Sphingomonadales</taxon>
        <taxon>Sphingomonadaceae</taxon>
        <taxon>Novosphingobium</taxon>
    </lineage>
</organism>
<gene>
    <name evidence="5" type="ORF">HHL27_07465</name>
</gene>
<feature type="transmembrane region" description="Helical" evidence="3">
    <location>
        <begin position="165"/>
        <end position="185"/>
    </location>
</feature>
<keyword evidence="3" id="KW-1133">Transmembrane helix</keyword>
<keyword evidence="2" id="KW-0802">TPR repeat</keyword>
<comment type="caution">
    <text evidence="5">The sequence shown here is derived from an EMBL/GenBank/DDBJ whole genome shotgun (WGS) entry which is preliminary data.</text>
</comment>
<dbReference type="PANTHER" id="PTHR44858:SF1">
    <property type="entry name" value="UDP-N-ACETYLGLUCOSAMINE--PEPTIDE N-ACETYLGLUCOSAMINYLTRANSFERASE SPINDLY-RELATED"/>
    <property type="match status" value="1"/>
</dbReference>
<sequence length="658" mass="69572">MMGETGSAADDATVTGGSPGSVFVSYSRPDRARAAQVVALLEGAGCKVWWDGQLEGGQAFLPEIEAALTSADAVVVLWSVTAVASHWVRDEAEQGRVRGCLVPLGLDGTEPPLGFRQVQVVDIARWRGRADDAEALAILRAVFARFGAEVPAIPRRVPKRSRRNVLIGAGAATLAAGIGGVGFAVSRGLLRLPGSVGENSVAVMPFQNLSPDRSQAWFSDGLSEEVRAVLARNPRLHVAAPASSVSLRDAGDDVMAVSSKLGVANVLRGSVQRSGDAVRITAELVRGSDAMVRWAERFDRKLSDVFALQTEIAETVAVALVAEVAGDDVARQSAVAQRDIGGTSDVAAHDAYLRGRAYFELSAGEETDRAALAQFEAAISRDGNYAQAHAMRSTMLAAIANETGDSGAVRGLYASAIEAAQRAIALAPELAQGHLALGYALNNGELATAAALPHYRRARDLAIGDADVLRSAATYFAFAGDNATAAPLAAKAIRLDPLNARVFRTAGYVAYAARDFGDAMRQMRKAIELNNRIATAHFSIGNVLLAKGDAKAALEEYRQEATPLFALAGSAIARARLGDQAGAKRDFDKLVADFGNNGLYQQAQVLAQWNDVPAALDRLRKAREVRDAGLLLAPTDWMLDPLRKEGDFGRLLTGLTAR</sequence>
<keyword evidence="1" id="KW-0677">Repeat</keyword>
<dbReference type="Gene3D" id="1.25.40.10">
    <property type="entry name" value="Tetratricopeptide repeat domain"/>
    <property type="match status" value="2"/>
</dbReference>
<dbReference type="InterPro" id="IPR035897">
    <property type="entry name" value="Toll_tir_struct_dom_sf"/>
</dbReference>
<keyword evidence="3" id="KW-0472">Membrane</keyword>
<dbReference type="GO" id="GO:0007165">
    <property type="term" value="P:signal transduction"/>
    <property type="evidence" value="ECO:0007669"/>
    <property type="project" value="InterPro"/>
</dbReference>
<keyword evidence="6" id="KW-1185">Reference proteome</keyword>
<dbReference type="InterPro" id="IPR011990">
    <property type="entry name" value="TPR-like_helical_dom_sf"/>
</dbReference>
<keyword evidence="3" id="KW-0812">Transmembrane</keyword>
<evidence type="ECO:0000256" key="3">
    <source>
        <dbReference type="SAM" id="Phobius"/>
    </source>
</evidence>
<evidence type="ECO:0000313" key="5">
    <source>
        <dbReference type="EMBL" id="NML93502.1"/>
    </source>
</evidence>
<evidence type="ECO:0000256" key="1">
    <source>
        <dbReference type="ARBA" id="ARBA00022737"/>
    </source>
</evidence>
<dbReference type="EMBL" id="JABBGM010000002">
    <property type="protein sequence ID" value="NML93502.1"/>
    <property type="molecule type" value="Genomic_DNA"/>
</dbReference>
<reference evidence="5 6" key="1">
    <citation type="submission" date="2020-04" db="EMBL/GenBank/DDBJ databases">
        <title>Novosphingobium sp. TW-4 isolated from soil.</title>
        <authorList>
            <person name="Dahal R.H."/>
            <person name="Chaudhary D.K."/>
        </authorList>
    </citation>
    <scope>NUCLEOTIDE SEQUENCE [LARGE SCALE GENOMIC DNA]</scope>
    <source>
        <strain evidence="5 6">TW-4</strain>
    </source>
</reference>